<evidence type="ECO:0000256" key="20">
    <source>
        <dbReference type="ARBA" id="ARBA00035028"/>
    </source>
</evidence>
<evidence type="ECO:0000256" key="16">
    <source>
        <dbReference type="ARBA" id="ARBA00023268"/>
    </source>
</evidence>
<organism evidence="23">
    <name type="scientific">Sea otter poxvirus</name>
    <dbReference type="NCBI Taxonomy" id="1416741"/>
    <lineage>
        <taxon>Viruses</taxon>
        <taxon>Varidnaviria</taxon>
        <taxon>Bamfordvirae</taxon>
        <taxon>Nucleocytoviricota</taxon>
        <taxon>Pokkesviricetes</taxon>
        <taxon>Chitovirales</taxon>
        <taxon>Poxviridae</taxon>
        <taxon>Chordopoxvirinae</taxon>
        <taxon>Mustelpoxvirus</taxon>
        <taxon>Mustelpoxvirus seaotterpox</taxon>
        <taxon>Sea otterpox virus</taxon>
    </lineage>
</organism>
<evidence type="ECO:0000259" key="22">
    <source>
        <dbReference type="PROSITE" id="PS51562"/>
    </source>
</evidence>
<dbReference type="PANTHER" id="PTHR12189">
    <property type="entry name" value="MRNA GUANINE-7- METHYLTRANSFERASE"/>
    <property type="match status" value="1"/>
</dbReference>
<evidence type="ECO:0000256" key="9">
    <source>
        <dbReference type="ARBA" id="ARBA00022691"/>
    </source>
</evidence>
<dbReference type="GO" id="GO:0003723">
    <property type="term" value="F:RNA binding"/>
    <property type="evidence" value="ECO:0007669"/>
    <property type="project" value="UniProtKB-KW"/>
</dbReference>
<dbReference type="Gene3D" id="3.30.470.140">
    <property type="match status" value="1"/>
</dbReference>
<dbReference type="Pfam" id="PF03291">
    <property type="entry name" value="mRNA_G-N7_MeTrfase"/>
    <property type="match status" value="1"/>
</dbReference>
<dbReference type="Pfam" id="PF10640">
    <property type="entry name" value="MCEL_TPase"/>
    <property type="match status" value="1"/>
</dbReference>
<dbReference type="RefSeq" id="YP_009480615.1">
    <property type="nucleotide sequence ID" value="NC_037656.1"/>
</dbReference>
<dbReference type="InterPro" id="IPR029063">
    <property type="entry name" value="SAM-dependent_MTases_sf"/>
</dbReference>
<evidence type="ECO:0000256" key="1">
    <source>
        <dbReference type="ARBA" id="ARBA00001946"/>
    </source>
</evidence>
<dbReference type="InterPro" id="IPR048425">
    <property type="entry name" value="MCEL_GT_NTPase"/>
</dbReference>
<dbReference type="Gene3D" id="2.40.50.830">
    <property type="match status" value="1"/>
</dbReference>
<dbReference type="GO" id="GO:0044423">
    <property type="term" value="C:virion component"/>
    <property type="evidence" value="ECO:0007669"/>
    <property type="project" value="UniProtKB-KW"/>
</dbReference>
<dbReference type="OrthoDB" id="600at10239"/>
<comment type="subcellular location">
    <subcellularLocation>
        <location evidence="2">Virion</location>
    </subcellularLocation>
</comment>
<dbReference type="InterPro" id="IPR048426">
    <property type="entry name" value="MCEL_GT_OB"/>
</dbReference>
<dbReference type="KEGG" id="vg:36841074"/>
<dbReference type="EC" id="2.1.1.56" evidence="4"/>
<dbReference type="PROSITE" id="PS51562">
    <property type="entry name" value="RNA_CAP0_MT"/>
    <property type="match status" value="1"/>
</dbReference>
<dbReference type="GO" id="GO:0004651">
    <property type="term" value="F:polynucleotide 5'-phosphatase activity"/>
    <property type="evidence" value="ECO:0007669"/>
    <property type="project" value="InterPro"/>
</dbReference>
<keyword evidence="8" id="KW-0808">Transferase</keyword>
<feature type="domain" description="MRNA cap 0 methyltransferase" evidence="22">
    <location>
        <begin position="563"/>
        <end position="848"/>
    </location>
</feature>
<dbReference type="Pfam" id="PF21005">
    <property type="entry name" value="OB_MCEL_GT"/>
    <property type="match status" value="1"/>
</dbReference>
<evidence type="ECO:0000313" key="24">
    <source>
        <dbReference type="Proteomes" id="UP000249273"/>
    </source>
</evidence>
<evidence type="ECO:0000256" key="3">
    <source>
        <dbReference type="ARBA" id="ARBA00008556"/>
    </source>
</evidence>
<dbReference type="GO" id="GO:0050355">
    <property type="term" value="F:inorganic triphosphate phosphatase activity"/>
    <property type="evidence" value="ECO:0007669"/>
    <property type="project" value="InterPro"/>
</dbReference>
<protein>
    <recommendedName>
        <fullName evidence="6">mRNA-capping enzyme catalytic subunit</fullName>
        <ecNumber evidence="4">2.1.1.56</ecNumber>
        <ecNumber evidence="5">2.7.7.50</ecNumber>
        <ecNumber evidence="20">3.6.1.74</ecNumber>
    </recommendedName>
    <alternativeName>
        <fullName evidence="19">Virus termination factor large subunit</fullName>
    </alternativeName>
    <alternativeName>
        <fullName evidence="17">mRNA-capping enzyme 97 kDa subunit</fullName>
    </alternativeName>
    <alternativeName>
        <fullName evidence="18">mRNA-capping enzyme large subunit</fullName>
    </alternativeName>
</protein>
<dbReference type="GO" id="GO:0046872">
    <property type="term" value="F:metal ion binding"/>
    <property type="evidence" value="ECO:0007669"/>
    <property type="project" value="UniProtKB-KW"/>
</dbReference>
<evidence type="ECO:0000256" key="13">
    <source>
        <dbReference type="ARBA" id="ARBA00022842"/>
    </source>
</evidence>
<dbReference type="Proteomes" id="UP000249273">
    <property type="component" value="Segment"/>
</dbReference>
<evidence type="ECO:0000256" key="6">
    <source>
        <dbReference type="ARBA" id="ARBA00020120"/>
    </source>
</evidence>
<dbReference type="InterPro" id="IPR039753">
    <property type="entry name" value="RG7MT1"/>
</dbReference>
<evidence type="ECO:0000256" key="19">
    <source>
        <dbReference type="ARBA" id="ARBA00033397"/>
    </source>
</evidence>
<reference evidence="23" key="1">
    <citation type="submission" date="2018-05" db="EMBL/GenBank/DDBJ databases">
        <title>Complete Genome Sequence of a Novel Sea Otter Poxvirus.</title>
        <authorList>
            <person name="Jacob J.M."/>
            <person name="Subramaniam K."/>
            <person name="Tu S.-L."/>
            <person name="Nielsen O."/>
            <person name="Tuomi P.A."/>
            <person name="Upton C."/>
            <person name="Waltzek T.B."/>
        </authorList>
    </citation>
    <scope>NUCLEOTIDE SEQUENCE [LARGE SCALE GENOMIC DNA]</scope>
    <source>
        <strain evidence="23">ELK</strain>
    </source>
</reference>
<evidence type="ECO:0000256" key="18">
    <source>
        <dbReference type="ARBA" id="ARBA00033175"/>
    </source>
</evidence>
<dbReference type="GeneID" id="36841074"/>
<proteinExistence type="inferred from homology"/>
<gene>
    <name evidence="23" type="primary">SOPV-ELK-077</name>
</gene>
<name>A0A2U9QHS7_9POXV</name>
<keyword evidence="24" id="KW-1185">Reference proteome</keyword>
<evidence type="ECO:0000256" key="14">
    <source>
        <dbReference type="ARBA" id="ARBA00022844"/>
    </source>
</evidence>
<dbReference type="EC" id="2.7.7.50" evidence="5"/>
<evidence type="ECO:0000256" key="15">
    <source>
        <dbReference type="ARBA" id="ARBA00022884"/>
    </source>
</evidence>
<keyword evidence="10" id="KW-0548">Nucleotidyltransferase</keyword>
<comment type="similarity">
    <text evidence="3">In the N-terminal section; belongs to the dsDNA virus mRNA guanylyltransferase family.</text>
</comment>
<keyword evidence="13" id="KW-0460">Magnesium</keyword>
<dbReference type="EC" id="3.6.1.74" evidence="20"/>
<dbReference type="GO" id="GO:0004482">
    <property type="term" value="F:mRNA 5'-cap (guanine-N7-)-methyltransferase activity"/>
    <property type="evidence" value="ECO:0007669"/>
    <property type="project" value="UniProtKB-EC"/>
</dbReference>
<dbReference type="InterPro" id="IPR046430">
    <property type="entry name" value="MCEL_TPase_sf"/>
</dbReference>
<dbReference type="Gene3D" id="3.40.50.150">
    <property type="entry name" value="Vaccinia Virus protein VP39"/>
    <property type="match status" value="1"/>
</dbReference>
<dbReference type="GO" id="GO:0140818">
    <property type="term" value="F:mRNA 5'-triphosphate monophosphatase activity"/>
    <property type="evidence" value="ECO:0007669"/>
    <property type="project" value="UniProtKB-EC"/>
</dbReference>
<dbReference type="PANTHER" id="PTHR12189:SF2">
    <property type="entry name" value="MRNA CAP GUANINE-N7 METHYLTRANSFERASE"/>
    <property type="match status" value="1"/>
</dbReference>
<dbReference type="Gene3D" id="3.20.100.20">
    <property type="match status" value="1"/>
</dbReference>
<keyword evidence="7" id="KW-0489">Methyltransferase</keyword>
<dbReference type="InterPro" id="IPR019602">
    <property type="entry name" value="MCEL_TPase"/>
</dbReference>
<keyword evidence="11" id="KW-0479">Metal-binding</keyword>
<evidence type="ECO:0000256" key="17">
    <source>
        <dbReference type="ARBA" id="ARBA00030246"/>
    </source>
</evidence>
<evidence type="ECO:0000256" key="8">
    <source>
        <dbReference type="ARBA" id="ARBA00022679"/>
    </source>
</evidence>
<dbReference type="InterPro" id="IPR046429">
    <property type="entry name" value="MCEL_NTPase_sf"/>
</dbReference>
<evidence type="ECO:0000313" key="23">
    <source>
        <dbReference type="EMBL" id="AWU47122.1"/>
    </source>
</evidence>
<keyword evidence="12" id="KW-0378">Hydrolase</keyword>
<keyword evidence="16" id="KW-0511">Multifunctional enzyme</keyword>
<dbReference type="EMBL" id="MH427217">
    <property type="protein sequence ID" value="AWU47122.1"/>
    <property type="molecule type" value="Genomic_DNA"/>
</dbReference>
<dbReference type="InterPro" id="IPR046428">
    <property type="entry name" value="MCEL_OB_dom_sf"/>
</dbReference>
<keyword evidence="14" id="KW-0946">Virion</keyword>
<evidence type="ECO:0000256" key="10">
    <source>
        <dbReference type="ARBA" id="ARBA00022695"/>
    </source>
</evidence>
<evidence type="ECO:0000256" key="5">
    <source>
        <dbReference type="ARBA" id="ARBA00012475"/>
    </source>
</evidence>
<evidence type="ECO:0000256" key="4">
    <source>
        <dbReference type="ARBA" id="ARBA00011926"/>
    </source>
</evidence>
<sequence>MAKQYIDTPISCYMEELISSLYELPPYDHKNDTHHELELVFIKPPLVTLANIYNIATLTDSYIQLTATMLTKEGVKIRTRIPLSNIHGLDIKNTQLIDNLTNIIWEKKSVILQKEFAKGMCILRHSIEERHVFSDFKNYSSSIKLEMVNRIRVNIRNIMAEYKIKYFIGSGSQAKSSLLHALNHPKSKPNMTMEIEILSTESYRPRRDEISDELSKLMRLIFMGQPNNVFLYSPYPKMIPNTIMLKKQDITTLDLDELYIVGKTDGVQVNIVIEHTNIYCFFNHLGYGIRYVCNVKKHTTIELVGEAVKNPDENIWTIYVIKVISPCLSSRLDELDYVSKELPKGTCDRIHFKTKQYHGPFVTHTELVESLVDIMNKQPEGVIAFYNKGQKSSTDYKIKKENTIDITINIIFRYMSSEPIIHGDGCTFIEFKTFTNDRGYPKEFGAGKILLSSNVKYLNNIYCILFSGYCDNIGIKTIIVPIKFVGECLHDGTLQKPRMKKTMQYATDSNYYGNQNNVVLSHIQDQKLTIKDIFDLEKLSVVGKAIDDSSRLNQHTTYFTKKRIRGPLGILTNYVKTLQISLYCSKTFMDDTSRRTVLGIDFGNGADFEKYFYGEISLMVATDPDPKAIETGMDRYNRLNAGVKSKYYRLHYIQETIRSKTFIQSIRQVLYFGKANIVDWQLSIHYSFHPRHYSTIMKNLSELTASGGKVLITTMDGDYLSTLTDKKVFIIHKDLPSSENFMSIEKISDEQVLVYSPTTMVRPMAEYIIRKETITRVFGEYGFELIDYVRFSTVINRSRSFIEGISKIESRPSTKNFFELNKNALSACGSLDVYDLLHYYVVYVFSKR</sequence>
<dbReference type="GO" id="GO:0004484">
    <property type="term" value="F:mRNA guanylyltransferase activity"/>
    <property type="evidence" value="ECO:0007669"/>
    <property type="project" value="UniProtKB-EC"/>
</dbReference>
<dbReference type="Pfam" id="PF21004">
    <property type="entry name" value="MCEL_GT_NTPase"/>
    <property type="match status" value="1"/>
</dbReference>
<keyword evidence="9" id="KW-0949">S-adenosyl-L-methionine</keyword>
<dbReference type="InterPro" id="IPR004971">
    <property type="entry name" value="mRNA_G-N7_MeTrfase_dom"/>
</dbReference>
<accession>A0A2U9QHS7</accession>
<evidence type="ECO:0000256" key="12">
    <source>
        <dbReference type="ARBA" id="ARBA00022801"/>
    </source>
</evidence>
<evidence type="ECO:0000256" key="21">
    <source>
        <dbReference type="ARBA" id="ARBA00044679"/>
    </source>
</evidence>
<dbReference type="SUPFAM" id="SSF53335">
    <property type="entry name" value="S-adenosyl-L-methionine-dependent methyltransferases"/>
    <property type="match status" value="1"/>
</dbReference>
<evidence type="ECO:0000256" key="11">
    <source>
        <dbReference type="ARBA" id="ARBA00022723"/>
    </source>
</evidence>
<comment type="cofactor">
    <cofactor evidence="1">
        <name>Mg(2+)</name>
        <dbReference type="ChEBI" id="CHEBI:18420"/>
    </cofactor>
</comment>
<evidence type="ECO:0000256" key="7">
    <source>
        <dbReference type="ARBA" id="ARBA00022603"/>
    </source>
</evidence>
<keyword evidence="15" id="KW-0694">RNA-binding</keyword>
<evidence type="ECO:0000256" key="2">
    <source>
        <dbReference type="ARBA" id="ARBA00004328"/>
    </source>
</evidence>
<comment type="catalytic activity">
    <reaction evidence="21">
        <text>a 5'-end diphospho-ribonucleoside in mRNA + GTP + H(+) = a 5'-end (5'-triphosphoguanosine)-ribonucleoside in mRNA + diphosphate</text>
        <dbReference type="Rhea" id="RHEA:67012"/>
        <dbReference type="Rhea" id="RHEA-COMP:17165"/>
        <dbReference type="Rhea" id="RHEA-COMP:17166"/>
        <dbReference type="ChEBI" id="CHEBI:15378"/>
        <dbReference type="ChEBI" id="CHEBI:33019"/>
        <dbReference type="ChEBI" id="CHEBI:37565"/>
        <dbReference type="ChEBI" id="CHEBI:167616"/>
        <dbReference type="ChEBI" id="CHEBI:167617"/>
        <dbReference type="EC" id="2.7.7.50"/>
    </reaction>
</comment>